<dbReference type="Pfam" id="PF25975">
    <property type="entry name" value="CzcB_C"/>
    <property type="match status" value="1"/>
</dbReference>
<evidence type="ECO:0000256" key="3">
    <source>
        <dbReference type="ARBA" id="ARBA00022729"/>
    </source>
</evidence>
<dbReference type="GO" id="GO:0015679">
    <property type="term" value="P:plasma membrane copper ion transport"/>
    <property type="evidence" value="ECO:0007669"/>
    <property type="project" value="TreeGrafter"/>
</dbReference>
<dbReference type="NCBIfam" id="TIGR01730">
    <property type="entry name" value="RND_mfp"/>
    <property type="match status" value="1"/>
</dbReference>
<protein>
    <submittedName>
        <fullName evidence="9">Efflux transporter periplasmic adaptor subunit</fullName>
    </submittedName>
</protein>
<feature type="region of interest" description="Disordered" evidence="5">
    <location>
        <begin position="38"/>
        <end position="71"/>
    </location>
</feature>
<organism evidence="9 10">
    <name type="scientific">Telmatospirillum siberiense</name>
    <dbReference type="NCBI Taxonomy" id="382514"/>
    <lineage>
        <taxon>Bacteria</taxon>
        <taxon>Pseudomonadati</taxon>
        <taxon>Pseudomonadota</taxon>
        <taxon>Alphaproteobacteria</taxon>
        <taxon>Rhodospirillales</taxon>
        <taxon>Rhodospirillaceae</taxon>
        <taxon>Telmatospirillum</taxon>
    </lineage>
</organism>
<dbReference type="Pfam" id="PF25954">
    <property type="entry name" value="Beta-barrel_RND_2"/>
    <property type="match status" value="1"/>
</dbReference>
<dbReference type="GO" id="GO:0030288">
    <property type="term" value="C:outer membrane-bounded periplasmic space"/>
    <property type="evidence" value="ECO:0007669"/>
    <property type="project" value="TreeGrafter"/>
</dbReference>
<evidence type="ECO:0000259" key="6">
    <source>
        <dbReference type="Pfam" id="PF25919"/>
    </source>
</evidence>
<name>A0A2N3PQJ2_9PROT</name>
<feature type="domain" description="CzcB-like C-terminal circularly permuted SH3-like" evidence="8">
    <location>
        <begin position="424"/>
        <end position="484"/>
    </location>
</feature>
<dbReference type="InterPro" id="IPR006143">
    <property type="entry name" value="RND_pump_MFP"/>
</dbReference>
<dbReference type="GO" id="GO:0060003">
    <property type="term" value="P:copper ion export"/>
    <property type="evidence" value="ECO:0007669"/>
    <property type="project" value="TreeGrafter"/>
</dbReference>
<evidence type="ECO:0000313" key="10">
    <source>
        <dbReference type="Proteomes" id="UP000233293"/>
    </source>
</evidence>
<keyword evidence="2" id="KW-0813">Transport</keyword>
<proteinExistence type="inferred from homology"/>
<evidence type="ECO:0000256" key="5">
    <source>
        <dbReference type="SAM" id="MobiDB-lite"/>
    </source>
</evidence>
<dbReference type="OrthoDB" id="9806939at2"/>
<dbReference type="AlphaFoldDB" id="A0A2N3PQJ2"/>
<dbReference type="Gene3D" id="2.40.30.170">
    <property type="match status" value="1"/>
</dbReference>
<dbReference type="PANTHER" id="PTHR30097">
    <property type="entry name" value="CATION EFFLUX SYSTEM PROTEIN CUSB"/>
    <property type="match status" value="1"/>
</dbReference>
<dbReference type="GO" id="GO:0022857">
    <property type="term" value="F:transmembrane transporter activity"/>
    <property type="evidence" value="ECO:0007669"/>
    <property type="project" value="InterPro"/>
</dbReference>
<dbReference type="FunFam" id="2.40.30.170:FF:000010">
    <property type="entry name" value="Efflux RND transporter periplasmic adaptor subunit"/>
    <property type="match status" value="1"/>
</dbReference>
<evidence type="ECO:0000256" key="1">
    <source>
        <dbReference type="ARBA" id="ARBA00009477"/>
    </source>
</evidence>
<dbReference type="SUPFAM" id="SSF111369">
    <property type="entry name" value="HlyD-like secretion proteins"/>
    <property type="match status" value="1"/>
</dbReference>
<comment type="caution">
    <text evidence="9">The sequence shown here is derived from an EMBL/GenBank/DDBJ whole genome shotgun (WGS) entry which is preliminary data.</text>
</comment>
<feature type="domain" description="CusB-like barrel-sandwich hybrid" evidence="6">
    <location>
        <begin position="207"/>
        <end position="336"/>
    </location>
</feature>
<dbReference type="Gene3D" id="2.40.420.20">
    <property type="match status" value="1"/>
</dbReference>
<comment type="similarity">
    <text evidence="1">Belongs to the membrane fusion protein (MFP) (TC 8.A.1) family.</text>
</comment>
<gene>
    <name evidence="9" type="ORF">CWS72_20285</name>
</gene>
<dbReference type="EMBL" id="PIUM01000028">
    <property type="protein sequence ID" value="PKU22673.1"/>
    <property type="molecule type" value="Genomic_DNA"/>
</dbReference>
<evidence type="ECO:0000313" key="9">
    <source>
        <dbReference type="EMBL" id="PKU22673.1"/>
    </source>
</evidence>
<dbReference type="GO" id="GO:0046914">
    <property type="term" value="F:transition metal ion binding"/>
    <property type="evidence" value="ECO:0007669"/>
    <property type="project" value="TreeGrafter"/>
</dbReference>
<dbReference type="InterPro" id="IPR058790">
    <property type="entry name" value="BSH_CusB"/>
</dbReference>
<keyword evidence="3" id="KW-0732">Signal</keyword>
<evidence type="ECO:0000259" key="7">
    <source>
        <dbReference type="Pfam" id="PF25954"/>
    </source>
</evidence>
<evidence type="ECO:0000256" key="4">
    <source>
        <dbReference type="ARBA" id="ARBA00023065"/>
    </source>
</evidence>
<dbReference type="RefSeq" id="WP_101252467.1">
    <property type="nucleotide sequence ID" value="NZ_PIUM01000028.1"/>
</dbReference>
<sequence length="499" mass="53312">MSRKTSSAAIAIAGVAVIAALGGGYWLGRSQIVPLPSSAGGEHSAAAGHSSGEPEARSGQAHPHPQGETKSKTVLYYKDPMGKADFSPEPKKDATGMDYLPVYAEEEAAAAPAAVALPAPVQGKGKILFYRNPMGLPDTSPVPKKDPMGMDYVPVFEGDDDGGPIVKISVDKVQKLGVRTAAVERRQLTHTVRAVGTVQVDERLLRLVTPKFEGYVEALHVNTTGQLVRRGEPLMEIYSPDLVLAQEEYLAAAKSLESLDADASTEARASARLLVDGALQRLRNWDIPSGELARLKGRGIVSRTLALPSPADGVVLEKNVISGQRFMPGEVLYRIADLSNVWLIGEVYEQELSYIRVGQTARVTFNGMPGETFTGKLTFIYPTLSAETRTVKVRIELPNPGLRLKPALYGSVDIATAAADHAALAVPDSALLDSGTRKVVLVERGEGRYEPREVTTGARADGYVEIVDGLAAGETVVTSANFLIDAESNLRAALQSFHH</sequence>
<keyword evidence="4" id="KW-0406">Ion transport</keyword>
<dbReference type="Pfam" id="PF25919">
    <property type="entry name" value="BSH_CusB"/>
    <property type="match status" value="1"/>
</dbReference>
<reference evidence="10" key="1">
    <citation type="submission" date="2017-12" db="EMBL/GenBank/DDBJ databases">
        <title>Draft genome sequence of Telmatospirillum siberiense 26-4b1T, an acidotolerant peatland alphaproteobacterium potentially involved in sulfur cycling.</title>
        <authorList>
            <person name="Hausmann B."/>
            <person name="Pjevac P."/>
            <person name="Schreck K."/>
            <person name="Herbold C.W."/>
            <person name="Daims H."/>
            <person name="Wagner M."/>
            <person name="Pester M."/>
            <person name="Loy A."/>
        </authorList>
    </citation>
    <scope>NUCLEOTIDE SEQUENCE [LARGE SCALE GENOMIC DNA]</scope>
    <source>
        <strain evidence="10">26-4b1</strain>
    </source>
</reference>
<dbReference type="InterPro" id="IPR051909">
    <property type="entry name" value="MFP_Cation_Efflux"/>
</dbReference>
<dbReference type="PANTHER" id="PTHR30097:SF15">
    <property type="entry name" value="CATION EFFLUX SYSTEM PROTEIN CUSB"/>
    <property type="match status" value="1"/>
</dbReference>
<accession>A0A2N3PQJ2</accession>
<dbReference type="Proteomes" id="UP000233293">
    <property type="component" value="Unassembled WGS sequence"/>
</dbReference>
<dbReference type="GO" id="GO:0016020">
    <property type="term" value="C:membrane"/>
    <property type="evidence" value="ECO:0007669"/>
    <property type="project" value="InterPro"/>
</dbReference>
<dbReference type="InterPro" id="IPR058792">
    <property type="entry name" value="Beta-barrel_RND_2"/>
</dbReference>
<dbReference type="InterPro" id="IPR058649">
    <property type="entry name" value="CzcB_C"/>
</dbReference>
<keyword evidence="10" id="KW-1185">Reference proteome</keyword>
<evidence type="ECO:0000259" key="8">
    <source>
        <dbReference type="Pfam" id="PF25975"/>
    </source>
</evidence>
<feature type="compositionally biased region" description="Low complexity" evidence="5">
    <location>
        <begin position="38"/>
        <end position="53"/>
    </location>
</feature>
<evidence type="ECO:0000256" key="2">
    <source>
        <dbReference type="ARBA" id="ARBA00022448"/>
    </source>
</evidence>
<feature type="domain" description="CusB-like beta-barrel" evidence="7">
    <location>
        <begin position="340"/>
        <end position="417"/>
    </location>
</feature>
<dbReference type="FunFam" id="2.40.420.20:FF:000003">
    <property type="entry name" value="Cation efflux system protein cusB"/>
    <property type="match status" value="1"/>
</dbReference>